<dbReference type="SUPFAM" id="SSF51069">
    <property type="entry name" value="Carbonic anhydrase"/>
    <property type="match status" value="1"/>
</dbReference>
<dbReference type="PROSITE" id="PS51144">
    <property type="entry name" value="ALPHA_CA_2"/>
    <property type="match status" value="1"/>
</dbReference>
<evidence type="ECO:0000259" key="5">
    <source>
        <dbReference type="PROSITE" id="PS51144"/>
    </source>
</evidence>
<comment type="function">
    <text evidence="4">Reversible hydration of carbon dioxide.</text>
</comment>
<dbReference type="Gene3D" id="3.10.200.10">
    <property type="entry name" value="Alpha carbonic anhydrase"/>
    <property type="match status" value="1"/>
</dbReference>
<feature type="domain" description="Alpha-carbonic anhydrase" evidence="5">
    <location>
        <begin position="31"/>
        <end position="303"/>
    </location>
</feature>
<dbReference type="GO" id="GO:0008270">
    <property type="term" value="F:zinc ion binding"/>
    <property type="evidence" value="ECO:0007669"/>
    <property type="project" value="UniProtKB-UniRule"/>
</dbReference>
<sequence>METKLVNIYRPTQPLHKRHVYASPGTPLPPYEWCYDPHHSDTPPSWHLLPGSHCGGTYQSPININTNNVVPDSNLDAFIFKNFDDKHAIKYITNTGHSVKCVLVKNLMEVSGGGLEHDYTILQFHFHWGDTSDTSEGSEHTVNSIRYPMEMHIVSKRKDLTLDQALQAPDGLAVLGFFIEVKLGQVKLNSNGTHPTSALTSKTNAWKKLTSYLSKIHKVGTTVKVTDDISIDDLLGDVNRHEYYRYSGSLTTPLCSETVVWTIFKESINVDLNLMKMFPNQTGYFNVYRPTQPRHTRTILTTAGSVRGNSGSVASASRHLLWFLLLERSICVYFI</sequence>
<dbReference type="Pfam" id="PF00194">
    <property type="entry name" value="Carb_anhydrase"/>
    <property type="match status" value="1"/>
</dbReference>
<keyword evidence="7" id="KW-1185">Reference proteome</keyword>
<name>A0A668TH88_OREAU</name>
<dbReference type="InterPro" id="IPR018338">
    <property type="entry name" value="Carbonic_anhydrase_a-class_CS"/>
</dbReference>
<dbReference type="SMART" id="SM01057">
    <property type="entry name" value="Carb_anhydrase"/>
    <property type="match status" value="1"/>
</dbReference>
<dbReference type="Proteomes" id="UP000472276">
    <property type="component" value="Unassembled WGS sequence"/>
</dbReference>
<dbReference type="PANTHER" id="PTHR18952">
    <property type="entry name" value="CARBONIC ANHYDRASE"/>
    <property type="match status" value="1"/>
</dbReference>
<proteinExistence type="inferred from homology"/>
<evidence type="ECO:0000256" key="4">
    <source>
        <dbReference type="RuleBase" id="RU367011"/>
    </source>
</evidence>
<evidence type="ECO:0000313" key="7">
    <source>
        <dbReference type="Proteomes" id="UP000472276"/>
    </source>
</evidence>
<protein>
    <recommendedName>
        <fullName evidence="4">Carbonic anhydrase</fullName>
        <ecNumber evidence="4">4.2.1.1</ecNumber>
    </recommendedName>
</protein>
<dbReference type="GO" id="GO:0004089">
    <property type="term" value="F:carbonate dehydratase activity"/>
    <property type="evidence" value="ECO:0007669"/>
    <property type="project" value="UniProtKB-UniRule"/>
</dbReference>
<dbReference type="InterPro" id="IPR036398">
    <property type="entry name" value="CA_dom_sf"/>
</dbReference>
<organism evidence="6 7">
    <name type="scientific">Oreochromis aureus</name>
    <name type="common">Israeli tilapia</name>
    <name type="synonym">Chromis aureus</name>
    <dbReference type="NCBI Taxonomy" id="47969"/>
    <lineage>
        <taxon>Eukaryota</taxon>
        <taxon>Metazoa</taxon>
        <taxon>Chordata</taxon>
        <taxon>Craniata</taxon>
        <taxon>Vertebrata</taxon>
        <taxon>Euteleostomi</taxon>
        <taxon>Actinopterygii</taxon>
        <taxon>Neopterygii</taxon>
        <taxon>Teleostei</taxon>
        <taxon>Neoteleostei</taxon>
        <taxon>Acanthomorphata</taxon>
        <taxon>Ovalentaria</taxon>
        <taxon>Cichlomorphae</taxon>
        <taxon>Cichliformes</taxon>
        <taxon>Cichlidae</taxon>
        <taxon>African cichlids</taxon>
        <taxon>Pseudocrenilabrinae</taxon>
        <taxon>Oreochromini</taxon>
        <taxon>Oreochromis</taxon>
    </lineage>
</organism>
<keyword evidence="3 4" id="KW-0862">Zinc</keyword>
<dbReference type="InterPro" id="IPR001148">
    <property type="entry name" value="CA_dom"/>
</dbReference>
<evidence type="ECO:0000256" key="1">
    <source>
        <dbReference type="ARBA" id="ARBA00010718"/>
    </source>
</evidence>
<evidence type="ECO:0000313" key="6">
    <source>
        <dbReference type="Ensembl" id="ENSOABP00000026113.2"/>
    </source>
</evidence>
<dbReference type="AlphaFoldDB" id="A0A668TH88"/>
<comment type="similarity">
    <text evidence="1 4">Belongs to the alpha-carbonic anhydrase family.</text>
</comment>
<reference evidence="6" key="2">
    <citation type="submission" date="2025-09" db="UniProtKB">
        <authorList>
            <consortium name="Ensembl"/>
        </authorList>
    </citation>
    <scope>IDENTIFICATION</scope>
</reference>
<accession>A0A668TH88</accession>
<evidence type="ECO:0000256" key="3">
    <source>
        <dbReference type="ARBA" id="ARBA00022833"/>
    </source>
</evidence>
<dbReference type="EC" id="4.2.1.1" evidence="4"/>
<keyword evidence="4" id="KW-0456">Lyase</keyword>
<comment type="catalytic activity">
    <reaction evidence="4">
        <text>hydrogencarbonate + H(+) = CO2 + H2O</text>
        <dbReference type="Rhea" id="RHEA:10748"/>
        <dbReference type="ChEBI" id="CHEBI:15377"/>
        <dbReference type="ChEBI" id="CHEBI:15378"/>
        <dbReference type="ChEBI" id="CHEBI:16526"/>
        <dbReference type="ChEBI" id="CHEBI:17544"/>
        <dbReference type="EC" id="4.2.1.1"/>
    </reaction>
</comment>
<dbReference type="OMA" id="HCSGTYQ"/>
<evidence type="ECO:0000256" key="2">
    <source>
        <dbReference type="ARBA" id="ARBA00022723"/>
    </source>
</evidence>
<dbReference type="Ensembl" id="ENSOABT00000026867.2">
    <property type="protein sequence ID" value="ENSOABP00000026113.2"/>
    <property type="gene ID" value="ENSOABG00000012367.2"/>
</dbReference>
<dbReference type="GO" id="GO:0005886">
    <property type="term" value="C:plasma membrane"/>
    <property type="evidence" value="ECO:0007669"/>
    <property type="project" value="TreeGrafter"/>
</dbReference>
<dbReference type="PANTHER" id="PTHR18952:SF200">
    <property type="entry name" value="CARBONIC ANHYDRASE"/>
    <property type="match status" value="1"/>
</dbReference>
<keyword evidence="2 4" id="KW-0479">Metal-binding</keyword>
<dbReference type="InterPro" id="IPR023561">
    <property type="entry name" value="Carbonic_anhydrase_a-class"/>
</dbReference>
<comment type="cofactor">
    <cofactor evidence="4">
        <name>Zn(2+)</name>
        <dbReference type="ChEBI" id="CHEBI:29105"/>
    </cofactor>
</comment>
<reference evidence="6" key="1">
    <citation type="submission" date="2025-08" db="UniProtKB">
        <authorList>
            <consortium name="Ensembl"/>
        </authorList>
    </citation>
    <scope>IDENTIFICATION</scope>
</reference>
<dbReference type="PROSITE" id="PS00162">
    <property type="entry name" value="ALPHA_CA_1"/>
    <property type="match status" value="1"/>
</dbReference>